<dbReference type="PANTHER" id="PTHR48475">
    <property type="entry name" value="RIBONUCLEASE H"/>
    <property type="match status" value="1"/>
</dbReference>
<reference evidence="1" key="1">
    <citation type="submission" date="2018-05" db="EMBL/GenBank/DDBJ databases">
        <title>Draft genome of Mucuna pruriens seed.</title>
        <authorList>
            <person name="Nnadi N.E."/>
            <person name="Vos R."/>
            <person name="Hasami M.H."/>
            <person name="Devisetty U.K."/>
            <person name="Aguiy J.C."/>
        </authorList>
    </citation>
    <scope>NUCLEOTIDE SEQUENCE [LARGE SCALE GENOMIC DNA]</scope>
    <source>
        <strain evidence="1">JCA_2017</strain>
    </source>
</reference>
<feature type="non-terminal residue" evidence="1">
    <location>
        <position position="1"/>
    </location>
</feature>
<dbReference type="PANTHER" id="PTHR48475:SF2">
    <property type="entry name" value="RIBONUCLEASE H"/>
    <property type="match status" value="1"/>
</dbReference>
<dbReference type="InterPro" id="IPR043502">
    <property type="entry name" value="DNA/RNA_pol_sf"/>
</dbReference>
<name>A0A371E3C6_MUCPR</name>
<keyword evidence="2" id="KW-1185">Reference proteome</keyword>
<gene>
    <name evidence="1" type="ORF">CR513_61322</name>
</gene>
<dbReference type="OrthoDB" id="682198at2759"/>
<dbReference type="Gene3D" id="1.10.340.70">
    <property type="match status" value="1"/>
</dbReference>
<sequence length="266" mass="30891">MKFLSFDQQIMTVQADQQMARQCYVDSLKVVTIGSLKNIEDNVSVNVELDPCNTLSRSKNYNTYNSSTMDTRINEEKTAFMMEGPNYYYQVMPFGLKNTGVTCQDPVYCFSKVLQEIKHILREENTHVGMLSKLAIAKTSQHQIVLHRTVKSPTINEFGVLIRETVNREWMIPIWDYLKNENTLKDKVEAAKIKRRESRYLIDTKELYKRGFSMPLLKCLTKSQATYVMDEIHKGICGFHLRGCMMISRVLRASYYWLTMLGMPST</sequence>
<accession>A0A371E3C6</accession>
<comment type="caution">
    <text evidence="1">The sequence shown here is derived from an EMBL/GenBank/DDBJ whole genome shotgun (WGS) entry which is preliminary data.</text>
</comment>
<dbReference type="SUPFAM" id="SSF56672">
    <property type="entry name" value="DNA/RNA polymerases"/>
    <property type="match status" value="1"/>
</dbReference>
<protein>
    <recommendedName>
        <fullName evidence="3">Integrase zinc-binding domain-containing protein</fullName>
    </recommendedName>
</protein>
<organism evidence="1 2">
    <name type="scientific">Mucuna pruriens</name>
    <name type="common">Velvet bean</name>
    <name type="synonym">Dolichos pruriens</name>
    <dbReference type="NCBI Taxonomy" id="157652"/>
    <lineage>
        <taxon>Eukaryota</taxon>
        <taxon>Viridiplantae</taxon>
        <taxon>Streptophyta</taxon>
        <taxon>Embryophyta</taxon>
        <taxon>Tracheophyta</taxon>
        <taxon>Spermatophyta</taxon>
        <taxon>Magnoliopsida</taxon>
        <taxon>eudicotyledons</taxon>
        <taxon>Gunneridae</taxon>
        <taxon>Pentapetalae</taxon>
        <taxon>rosids</taxon>
        <taxon>fabids</taxon>
        <taxon>Fabales</taxon>
        <taxon>Fabaceae</taxon>
        <taxon>Papilionoideae</taxon>
        <taxon>50 kb inversion clade</taxon>
        <taxon>NPAAA clade</taxon>
        <taxon>indigoferoid/millettioid clade</taxon>
        <taxon>Phaseoleae</taxon>
        <taxon>Mucuna</taxon>
    </lineage>
</organism>
<evidence type="ECO:0000313" key="1">
    <source>
        <dbReference type="EMBL" id="RDX60528.1"/>
    </source>
</evidence>
<dbReference type="Proteomes" id="UP000257109">
    <property type="component" value="Unassembled WGS sequence"/>
</dbReference>
<dbReference type="EMBL" id="QJKJ01016803">
    <property type="protein sequence ID" value="RDX60528.1"/>
    <property type="molecule type" value="Genomic_DNA"/>
</dbReference>
<evidence type="ECO:0008006" key="3">
    <source>
        <dbReference type="Google" id="ProtNLM"/>
    </source>
</evidence>
<dbReference type="AlphaFoldDB" id="A0A371E3C6"/>
<proteinExistence type="predicted"/>
<evidence type="ECO:0000313" key="2">
    <source>
        <dbReference type="Proteomes" id="UP000257109"/>
    </source>
</evidence>